<proteinExistence type="predicted"/>
<organism evidence="6 7">
    <name type="scientific">Lachancea mirantina</name>
    <dbReference type="NCBI Taxonomy" id="1230905"/>
    <lineage>
        <taxon>Eukaryota</taxon>
        <taxon>Fungi</taxon>
        <taxon>Dikarya</taxon>
        <taxon>Ascomycota</taxon>
        <taxon>Saccharomycotina</taxon>
        <taxon>Saccharomycetes</taxon>
        <taxon>Saccharomycetales</taxon>
        <taxon>Saccharomycetaceae</taxon>
        <taxon>Lachancea</taxon>
    </lineage>
</organism>
<dbReference type="InterPro" id="IPR031872">
    <property type="entry name" value="NDC10_II"/>
</dbReference>
<feature type="domain" description="Ndc10" evidence="4">
    <location>
        <begin position="200"/>
        <end position="508"/>
    </location>
</feature>
<gene>
    <name evidence="6" type="ORF">LAMI_0F11452G</name>
</gene>
<dbReference type="InterPro" id="IPR022210">
    <property type="entry name" value="TF_GCR1-like"/>
</dbReference>
<feature type="domain" description="NDC10 N-terminal" evidence="5">
    <location>
        <begin position="63"/>
        <end position="182"/>
    </location>
</feature>
<name>A0A1G4K2R2_9SACH</name>
<evidence type="ECO:0000256" key="2">
    <source>
        <dbReference type="SAM" id="MobiDB-lite"/>
    </source>
</evidence>
<dbReference type="Pfam" id="PF21400">
    <property type="entry name" value="Ndc10_N"/>
    <property type="match status" value="1"/>
</dbReference>
<evidence type="ECO:0000259" key="3">
    <source>
        <dbReference type="Pfam" id="PF12550"/>
    </source>
</evidence>
<protein>
    <submittedName>
        <fullName evidence="6">LAMI_0F11452g1_1</fullName>
    </submittedName>
</protein>
<dbReference type="Proteomes" id="UP000191024">
    <property type="component" value="Chromosome F"/>
</dbReference>
<dbReference type="InterPro" id="IPR049055">
    <property type="entry name" value="NDC10_N"/>
</dbReference>
<dbReference type="GO" id="GO:0003677">
    <property type="term" value="F:DNA binding"/>
    <property type="evidence" value="ECO:0007669"/>
    <property type="project" value="UniProtKB-KW"/>
</dbReference>
<dbReference type="Pfam" id="PF12550">
    <property type="entry name" value="GCR1_C"/>
    <property type="match status" value="1"/>
</dbReference>
<keyword evidence="1" id="KW-0238">DNA-binding</keyword>
<dbReference type="Gene3D" id="1.10.443.20">
    <property type="entry name" value="Centromere DNA-binding protein complex CBF3 subunit, domain 2"/>
    <property type="match status" value="1"/>
</dbReference>
<sequence>MERSCTSPGSGGVRGSSRMIITCGILSSLTRPSSTRLTFRVSRWNRHLSSPPHYPSVRPMDAEQQLRALADTLAPRTAQQYKLYQTKYIQWCRAQGLVRTPTAQTQQTQTNNVYADVVVTSPLAHWFILANYVCAPNASLGPSALRKIFSALRLLYRICKIYDPAYPFVLNNEYLEAVVRLHVNAQADQPNHGPSGATPLVTVSANLWSSHAPGLSDKFFRGGLEKLRFLVDFHVQQYWHLQFSDRAQIKMGDLFARDDVLLSKRNVTVEIATSDLETKSATPATEKLALLAQNAPWACPLVTLAAYFYLRFYGASKRYRGDGFPDLLDEMDEWAHLPLVRGKSLDKYPREETVSNYYAEVFRYCHLPYKRREYFHNRGADNCQYPALTADDATQLHAIGKGAQSEYFPDDIPLDFLRQMNRYPLNDAPIVNRAPKMPAVPRSLEVQIFPEIEEYLRKLEHLSERGRKFLEVMLLLRARLLYAMPLINHFFPEHDLFADSIFQTPEFQSYFEETINGYTLRHELENFNPMPNFAETHDPGPLARPPNSREVLTLPEEAVSDQASVLSYLRDQTFQFVQYQTATNFHMLISLLTKVFEKLETKKSNREYIIHQLNALENTLKNRIAASSPQELKKEYELNVHAARLPGEAQSDNSDIDNDQGESPDSQSNGDDDAALPEEFHTLVAEIIDFKLRQSTDGHFRELARQVDRHLQEQVKTLVRDEIRSQLSQLKGGNYSRDSESQSQLIPAKRERELSVTDTEEATFNIQADLNDIEDVILEWFTPNPNQNNYCIHSMNKDFGREWRTKNAAISALYRQRKTIVEFYIFLVNAENKDRYEAVSICERLRGNRSLEDYSNWLRDQKRANGNSYAKLLSEEATGVMGT</sequence>
<evidence type="ECO:0000259" key="4">
    <source>
        <dbReference type="Pfam" id="PF16787"/>
    </source>
</evidence>
<dbReference type="STRING" id="1230905.A0A1G4K2R2"/>
<evidence type="ECO:0000256" key="1">
    <source>
        <dbReference type="ARBA" id="ARBA00023125"/>
    </source>
</evidence>
<dbReference type="InterPro" id="IPR010998">
    <property type="entry name" value="Integrase_recombinase_N"/>
</dbReference>
<dbReference type="Gene3D" id="1.10.150.130">
    <property type="match status" value="1"/>
</dbReference>
<accession>A0A1G4K2R2</accession>
<dbReference type="OrthoDB" id="4032152at2759"/>
<dbReference type="EMBL" id="LT598467">
    <property type="protein sequence ID" value="SCU97805.1"/>
    <property type="molecule type" value="Genomic_DNA"/>
</dbReference>
<reference evidence="7" key="1">
    <citation type="submission" date="2016-03" db="EMBL/GenBank/DDBJ databases">
        <authorList>
            <person name="Devillers H."/>
        </authorList>
    </citation>
    <scope>NUCLEOTIDE SEQUENCE [LARGE SCALE GENOMIC DNA]</scope>
</reference>
<dbReference type="AlphaFoldDB" id="A0A1G4K2R2"/>
<dbReference type="InterPro" id="IPR038279">
    <property type="entry name" value="Ndc10_dom2_sf"/>
</dbReference>
<evidence type="ECO:0000259" key="5">
    <source>
        <dbReference type="Pfam" id="PF21400"/>
    </source>
</evidence>
<dbReference type="Pfam" id="PF16787">
    <property type="entry name" value="NDC10_II"/>
    <property type="match status" value="1"/>
</dbReference>
<feature type="region of interest" description="Disordered" evidence="2">
    <location>
        <begin position="647"/>
        <end position="674"/>
    </location>
</feature>
<evidence type="ECO:0000313" key="6">
    <source>
        <dbReference type="EMBL" id="SCU97805.1"/>
    </source>
</evidence>
<evidence type="ECO:0000313" key="7">
    <source>
        <dbReference type="Proteomes" id="UP000191024"/>
    </source>
</evidence>
<feature type="domain" description="Transcription activator GCR1-like" evidence="3">
    <location>
        <begin position="764"/>
        <end position="846"/>
    </location>
</feature>
<keyword evidence="7" id="KW-1185">Reference proteome</keyword>